<accession>A0A9W9QZA8</accession>
<proteinExistence type="predicted"/>
<comment type="caution">
    <text evidence="1">The sequence shown here is derived from an EMBL/GenBank/DDBJ whole genome shotgun (WGS) entry which is preliminary data.</text>
</comment>
<dbReference type="AlphaFoldDB" id="A0A9W9QZA8"/>
<dbReference type="EMBL" id="JAPZBR010000006">
    <property type="protein sequence ID" value="KAJ5350853.1"/>
    <property type="molecule type" value="Genomic_DNA"/>
</dbReference>
<dbReference type="Proteomes" id="UP001148299">
    <property type="component" value="Unassembled WGS sequence"/>
</dbReference>
<name>A0A9W9QZA8_PENBR</name>
<organism evidence="1 2">
    <name type="scientific">Penicillium brevicompactum</name>
    <dbReference type="NCBI Taxonomy" id="5074"/>
    <lineage>
        <taxon>Eukaryota</taxon>
        <taxon>Fungi</taxon>
        <taxon>Dikarya</taxon>
        <taxon>Ascomycota</taxon>
        <taxon>Pezizomycotina</taxon>
        <taxon>Eurotiomycetes</taxon>
        <taxon>Eurotiomycetidae</taxon>
        <taxon>Eurotiales</taxon>
        <taxon>Aspergillaceae</taxon>
        <taxon>Penicillium</taxon>
    </lineage>
</organism>
<evidence type="ECO:0000313" key="2">
    <source>
        <dbReference type="Proteomes" id="UP001148299"/>
    </source>
</evidence>
<protein>
    <submittedName>
        <fullName evidence="1">Uncharacterized protein</fullName>
    </submittedName>
</protein>
<gene>
    <name evidence="1" type="ORF">N7541_008580</name>
</gene>
<reference evidence="1" key="2">
    <citation type="journal article" date="2023" name="IMA Fungus">
        <title>Comparative genomic study of the Penicillium genus elucidates a diverse pangenome and 15 lateral gene transfer events.</title>
        <authorList>
            <person name="Petersen C."/>
            <person name="Sorensen T."/>
            <person name="Nielsen M.R."/>
            <person name="Sondergaard T.E."/>
            <person name="Sorensen J.L."/>
            <person name="Fitzpatrick D.A."/>
            <person name="Frisvad J.C."/>
            <person name="Nielsen K.L."/>
        </authorList>
    </citation>
    <scope>NUCLEOTIDE SEQUENCE</scope>
    <source>
        <strain evidence="1">IBT 35675</strain>
    </source>
</reference>
<reference evidence="1" key="1">
    <citation type="submission" date="2022-12" db="EMBL/GenBank/DDBJ databases">
        <authorList>
            <person name="Petersen C."/>
        </authorList>
    </citation>
    <scope>NUCLEOTIDE SEQUENCE</scope>
    <source>
        <strain evidence="1">IBT 35675</strain>
    </source>
</reference>
<sequence>MEWKSLVLNCRQNRKTPFQLAKLVIGSICNKPNKVMDAVRSPGDITKRMVYKTKDGRDAVQYVFITLIEPSIRRTAWATICSLGSTPES</sequence>
<keyword evidence="2" id="KW-1185">Reference proteome</keyword>
<evidence type="ECO:0000313" key="1">
    <source>
        <dbReference type="EMBL" id="KAJ5350853.1"/>
    </source>
</evidence>